<accession>A0AAC9JEJ5</accession>
<evidence type="ECO:0000313" key="1">
    <source>
        <dbReference type="EMBL" id="APD92169.1"/>
    </source>
</evidence>
<organism evidence="1 2">
    <name type="scientific">Alteromonas mediterranea</name>
    <dbReference type="NCBI Taxonomy" id="314275"/>
    <lineage>
        <taxon>Bacteria</taxon>
        <taxon>Pseudomonadati</taxon>
        <taxon>Pseudomonadota</taxon>
        <taxon>Gammaproteobacteria</taxon>
        <taxon>Alteromonadales</taxon>
        <taxon>Alteromonadaceae</taxon>
        <taxon>Alteromonas/Salinimonas group</taxon>
        <taxon>Alteromonas</taxon>
    </lineage>
</organism>
<sequence>MASVKGSTYFIVDEGGVALSEIPSLGVADIVNASARKAIMGDDHATLREVMISIQDPSDALEEVNATQKRNLKAVPFLEYLTENKDNVWMLESLPLPLNLINDIKLMDAMEEVASSEHTYIEKKHLLKATFKSMTNESLPESIAISMLRKARSEWFGKVGDWTRDFSANTSPDIVANAMANLLEQKKARGTINNGFMRHIANNITRFSEAATPEESAQRMLSISMVLRKRHGADISTMLKHVIGNAEGTEPHNNKLVEKPHTGQLRALTDIISEMPASEKLHATLDIVSRVEDDQVDDITFEIHDASESTLEQGLSVKAGFH</sequence>
<geneLocation type="plasmid" evidence="2">
    <name>pamcp48-600</name>
</geneLocation>
<evidence type="ECO:0000313" key="2">
    <source>
        <dbReference type="Proteomes" id="UP000182101"/>
    </source>
</evidence>
<reference evidence="1 2" key="1">
    <citation type="submission" date="2016-11" db="EMBL/GenBank/DDBJ databases">
        <title>Networking in microbes: conjugative elements and plasmids in the genus Alteromonas.</title>
        <authorList>
            <person name="Lopez-Perez M."/>
            <person name="Ramon-Marco N."/>
            <person name="Rodriguez-Valera F."/>
        </authorList>
    </citation>
    <scope>NUCLEOTIDE SEQUENCE [LARGE SCALE GENOMIC DNA]</scope>
    <source>
        <strain evidence="1 2">CP48</strain>
        <plasmid evidence="2">pamcp48-600</plasmid>
    </source>
</reference>
<dbReference type="EMBL" id="CP018025">
    <property type="protein sequence ID" value="APD92169.1"/>
    <property type="molecule type" value="Genomic_DNA"/>
</dbReference>
<dbReference type="Proteomes" id="UP000182101">
    <property type="component" value="Plasmid pAMCP48-600"/>
</dbReference>
<dbReference type="AlphaFoldDB" id="A0AAC9JEJ5"/>
<name>A0AAC9JEJ5_9ALTE</name>
<keyword evidence="1" id="KW-0614">Plasmid</keyword>
<gene>
    <name evidence="1" type="ORF">BM524_19815</name>
</gene>
<proteinExistence type="predicted"/>
<dbReference type="RefSeq" id="WP_071960782.1">
    <property type="nucleotide sequence ID" value="NZ_CP018025.1"/>
</dbReference>
<protein>
    <submittedName>
        <fullName evidence="1">Uncharacterized protein</fullName>
    </submittedName>
</protein>